<accession>A0A0H5QI97</accession>
<reference evidence="2" key="1">
    <citation type="submission" date="2015-04" db="EMBL/GenBank/DDBJ databases">
        <title>The genome sequence of the plant pathogenic Rhizarian Plasmodiophora brassicae reveals insights in its biotrophic life cycle and the origin of chitin synthesis.</title>
        <authorList>
            <person name="Schwelm A."/>
            <person name="Fogelqvist J."/>
            <person name="Knaust A."/>
            <person name="Julke S."/>
            <person name="Lilja T."/>
            <person name="Dhandapani V."/>
            <person name="Bonilla-Rosso G."/>
            <person name="Karlsson M."/>
            <person name="Shevchenko A."/>
            <person name="Choi S.R."/>
            <person name="Kim H.G."/>
            <person name="Park J.Y."/>
            <person name="Lim Y.P."/>
            <person name="Ludwig-Muller J."/>
            <person name="Dixelius C."/>
        </authorList>
    </citation>
    <scope>NUCLEOTIDE SEQUENCE</scope>
    <source>
        <tissue evidence="2">Potato root galls</tissue>
    </source>
</reference>
<feature type="region of interest" description="Disordered" evidence="1">
    <location>
        <begin position="28"/>
        <end position="57"/>
    </location>
</feature>
<feature type="region of interest" description="Disordered" evidence="1">
    <location>
        <begin position="84"/>
        <end position="135"/>
    </location>
</feature>
<organism evidence="2">
    <name type="scientific">Spongospora subterranea</name>
    <dbReference type="NCBI Taxonomy" id="70186"/>
    <lineage>
        <taxon>Eukaryota</taxon>
        <taxon>Sar</taxon>
        <taxon>Rhizaria</taxon>
        <taxon>Endomyxa</taxon>
        <taxon>Phytomyxea</taxon>
        <taxon>Plasmodiophorida</taxon>
        <taxon>Plasmodiophoridae</taxon>
        <taxon>Spongospora</taxon>
    </lineage>
</organism>
<name>A0A0H5QI97_9EUKA</name>
<dbReference type="AlphaFoldDB" id="A0A0H5QI97"/>
<feature type="non-terminal residue" evidence="2">
    <location>
        <position position="1"/>
    </location>
</feature>
<protein>
    <submittedName>
        <fullName evidence="2">Uncharacterized protein</fullName>
    </submittedName>
</protein>
<feature type="compositionally biased region" description="Polar residues" evidence="1">
    <location>
        <begin position="103"/>
        <end position="112"/>
    </location>
</feature>
<evidence type="ECO:0000256" key="1">
    <source>
        <dbReference type="SAM" id="MobiDB-lite"/>
    </source>
</evidence>
<dbReference type="EMBL" id="HACM01001328">
    <property type="protein sequence ID" value="CRZ01770.1"/>
    <property type="molecule type" value="Transcribed_RNA"/>
</dbReference>
<sequence>KNKNAISAGSQLIDRVYEISSRTVGWRYRGPRSRHRVREPDQPVFKMSSHPENDLSEGVVKGAGLGLLASASLFMSGSRKSTAISHETGELSPSDSQGRRSVDANSYSGESNPSDREEGSSDIDESDAISNSNDEAWLPREEMKSAWYKPPLFGVDISAMEYAMDQFLSQASKSEPHLKSTTRTSCRLCSFTDASYDRLIEHMIVEHRLSLLRSMHELNLIGMRQHHCVRMQTDKMNDLGNLFTAISSAAMSSVLEIAQLSPPDTDGSSASTMTPFVEKVLKDGPTAWIMEYAKCNKRIRPELAPEPNLVPKHFRVQEFPLSYPICPITSRATSKLGPGYQDHSIRESPGYEGVVEVPFASKYDHNPQSNAKTIWPRI</sequence>
<feature type="compositionally biased region" description="Polar residues" evidence="1">
    <location>
        <begin position="84"/>
        <end position="96"/>
    </location>
</feature>
<evidence type="ECO:0000313" key="2">
    <source>
        <dbReference type="EMBL" id="CRZ01770.1"/>
    </source>
</evidence>
<proteinExistence type="predicted"/>